<dbReference type="AlphaFoldDB" id="K6UMP3"/>
<keyword evidence="4" id="KW-1185">Reference proteome</keyword>
<dbReference type="STRING" id="100225.SAMN05421595_0803"/>
<feature type="domain" description="Aminoglycoside phosphotransferase" evidence="2">
    <location>
        <begin position="35"/>
        <end position="254"/>
    </location>
</feature>
<protein>
    <submittedName>
        <fullName evidence="3">Putative aminoglycoside phosphotransferase</fullName>
    </submittedName>
</protein>
<proteinExistence type="predicted"/>
<evidence type="ECO:0000256" key="1">
    <source>
        <dbReference type="SAM" id="MobiDB-lite"/>
    </source>
</evidence>
<evidence type="ECO:0000259" key="2">
    <source>
        <dbReference type="Pfam" id="PF01636"/>
    </source>
</evidence>
<dbReference type="EMBL" id="BAGZ01000008">
    <property type="protein sequence ID" value="GAB78286.1"/>
    <property type="molecule type" value="Genomic_DNA"/>
</dbReference>
<dbReference type="eggNOG" id="COG3173">
    <property type="taxonomic scope" value="Bacteria"/>
</dbReference>
<dbReference type="InterPro" id="IPR011009">
    <property type="entry name" value="Kinase-like_dom_sf"/>
</dbReference>
<dbReference type="Pfam" id="PF01636">
    <property type="entry name" value="APH"/>
    <property type="match status" value="1"/>
</dbReference>
<gene>
    <name evidence="3" type="ORF">AUCHE_08_05320</name>
</gene>
<organism evidence="3 4">
    <name type="scientific">Austwickia chelonae NBRC 105200</name>
    <dbReference type="NCBI Taxonomy" id="1184607"/>
    <lineage>
        <taxon>Bacteria</taxon>
        <taxon>Bacillati</taxon>
        <taxon>Actinomycetota</taxon>
        <taxon>Actinomycetes</taxon>
        <taxon>Micrococcales</taxon>
        <taxon>Dermatophilaceae</taxon>
        <taxon>Austwickia</taxon>
    </lineage>
</organism>
<feature type="compositionally biased region" description="Basic residues" evidence="1">
    <location>
        <begin position="546"/>
        <end position="556"/>
    </location>
</feature>
<sequence>MSVVTSEALVLAAMASAAMPGLRPVKAEAVLGRIGERFQVAFVEDVEHRRWVIRLPVDAVAAAQQDASVALLGMLARRLPFAVPAPKGFAELDDGRRAMVYPMISGQPLSFYSLPPGRGLAAELGRAIASLHNVDRGLFDEASVPVYDAEDCRRRHFATLDRAAQTGRVPSGLLSRWENFLDTINLWRFAPTPVHGRLDGTHILASFSSTEDVTSGRIRAVVGWEDARIGDPAEDFAALVASAAPDAIETAFDAYTMSRIEHPDAHLEQRARLLAELRLVEDLLAALSAKDRQEVAATMLALQRLDEEVGEPGTPLAPLRAGSATEDEEKRTAPVEGMGGAGTTPSPPPVASAAVPPEPAAAAAGEGTVRQEGGRTPRVATPDRIYRAGQIDDAGMGSWMSDARMVDAGETIYRASSGNPTAEEPQPLPRTSPRDSTARTPRTEEIPLDENTRDTTPIAYPRTPPARQEPTGPATAPRTEELPLHTAAPAPAEPEATSTARTDTPATPDPTRKETTAATDQTGPDAATQPPTAEEHQTITASLRGLGRRLFGHGKR</sequence>
<feature type="compositionally biased region" description="Low complexity" evidence="1">
    <location>
        <begin position="484"/>
        <end position="506"/>
    </location>
</feature>
<feature type="compositionally biased region" description="Low complexity" evidence="1">
    <location>
        <begin position="351"/>
        <end position="367"/>
    </location>
</feature>
<accession>K6UMP3</accession>
<comment type="caution">
    <text evidence="3">The sequence shown here is derived from an EMBL/GenBank/DDBJ whole genome shotgun (WGS) entry which is preliminary data.</text>
</comment>
<evidence type="ECO:0000313" key="4">
    <source>
        <dbReference type="Proteomes" id="UP000008495"/>
    </source>
</evidence>
<dbReference type="Gene3D" id="3.30.200.20">
    <property type="entry name" value="Phosphorylase Kinase, domain 1"/>
    <property type="match status" value="1"/>
</dbReference>
<dbReference type="Proteomes" id="UP000008495">
    <property type="component" value="Unassembled WGS sequence"/>
</dbReference>
<feature type="region of interest" description="Disordered" evidence="1">
    <location>
        <begin position="309"/>
        <end position="386"/>
    </location>
</feature>
<dbReference type="GO" id="GO:0016740">
    <property type="term" value="F:transferase activity"/>
    <property type="evidence" value="ECO:0007669"/>
    <property type="project" value="UniProtKB-KW"/>
</dbReference>
<feature type="compositionally biased region" description="Basic and acidic residues" evidence="1">
    <location>
        <begin position="432"/>
        <end position="453"/>
    </location>
</feature>
<dbReference type="SUPFAM" id="SSF56112">
    <property type="entry name" value="Protein kinase-like (PK-like)"/>
    <property type="match status" value="1"/>
</dbReference>
<evidence type="ECO:0000313" key="3">
    <source>
        <dbReference type="EMBL" id="GAB78286.1"/>
    </source>
</evidence>
<dbReference type="Gene3D" id="3.90.1200.10">
    <property type="match status" value="1"/>
</dbReference>
<reference evidence="3 4" key="1">
    <citation type="submission" date="2012-08" db="EMBL/GenBank/DDBJ databases">
        <title>Whole genome shotgun sequence of Austwickia chelonae NBRC 105200.</title>
        <authorList>
            <person name="Yoshida I."/>
            <person name="Hosoyama A."/>
            <person name="Tsuchikane K."/>
            <person name="Katsumata H."/>
            <person name="Ando Y."/>
            <person name="Ohji S."/>
            <person name="Hamada M."/>
            <person name="Tamura T."/>
            <person name="Yamazoe A."/>
            <person name="Yamazaki S."/>
            <person name="Fujita N."/>
        </authorList>
    </citation>
    <scope>NUCLEOTIDE SEQUENCE [LARGE SCALE GENOMIC DNA]</scope>
    <source>
        <strain evidence="3 4">NBRC 105200</strain>
    </source>
</reference>
<name>K6UMP3_9MICO</name>
<dbReference type="InterPro" id="IPR002575">
    <property type="entry name" value="Aminoglycoside_PTrfase"/>
</dbReference>
<keyword evidence="3" id="KW-0808">Transferase</keyword>
<feature type="region of interest" description="Disordered" evidence="1">
    <location>
        <begin position="415"/>
        <end position="556"/>
    </location>
</feature>